<evidence type="ECO:0000256" key="2">
    <source>
        <dbReference type="SAM" id="Phobius"/>
    </source>
</evidence>
<feature type="transmembrane region" description="Helical" evidence="2">
    <location>
        <begin position="6"/>
        <end position="23"/>
    </location>
</feature>
<keyword evidence="2" id="KW-0472">Membrane</keyword>
<dbReference type="RefSeq" id="WP_183933467.1">
    <property type="nucleotide sequence ID" value="NZ_JACICF010000001.1"/>
</dbReference>
<proteinExistence type="predicted"/>
<organism evidence="4 5">
    <name type="scientific">Sphingomicrobium lutaoense</name>
    <dbReference type="NCBI Taxonomy" id="515949"/>
    <lineage>
        <taxon>Bacteria</taxon>
        <taxon>Pseudomonadati</taxon>
        <taxon>Pseudomonadota</taxon>
        <taxon>Alphaproteobacteria</taxon>
        <taxon>Sphingomonadales</taxon>
        <taxon>Sphingomonadaceae</taxon>
        <taxon>Sphingomicrobium</taxon>
    </lineage>
</organism>
<feature type="transmembrane region" description="Helical" evidence="2">
    <location>
        <begin position="30"/>
        <end position="48"/>
    </location>
</feature>
<dbReference type="Pfam" id="PF05569">
    <property type="entry name" value="Peptidase_M56"/>
    <property type="match status" value="1"/>
</dbReference>
<feature type="transmembrane region" description="Helical" evidence="2">
    <location>
        <begin position="290"/>
        <end position="308"/>
    </location>
</feature>
<evidence type="ECO:0000313" key="4">
    <source>
        <dbReference type="EMBL" id="MBB3764186.1"/>
    </source>
</evidence>
<protein>
    <submittedName>
        <fullName evidence="4">Beta-lactamase regulating signal transducer with metallopeptidase domain/Spy/CpxP family protein refolding chaperone</fullName>
    </submittedName>
</protein>
<dbReference type="AlphaFoldDB" id="A0A839YYX1"/>
<dbReference type="EMBL" id="JACICF010000001">
    <property type="protein sequence ID" value="MBB3764186.1"/>
    <property type="molecule type" value="Genomic_DNA"/>
</dbReference>
<comment type="caution">
    <text evidence="4">The sequence shown here is derived from an EMBL/GenBank/DDBJ whole genome shotgun (WGS) entry which is preliminary data.</text>
</comment>
<dbReference type="Proteomes" id="UP000578569">
    <property type="component" value="Unassembled WGS sequence"/>
</dbReference>
<dbReference type="CDD" id="cd22249">
    <property type="entry name" value="UDM1_RNF168_RNF169-like"/>
    <property type="match status" value="1"/>
</dbReference>
<dbReference type="InterPro" id="IPR052173">
    <property type="entry name" value="Beta-lactam_resp_regulator"/>
</dbReference>
<keyword evidence="1" id="KW-0175">Coiled coil</keyword>
<evidence type="ECO:0000259" key="3">
    <source>
        <dbReference type="Pfam" id="PF05569"/>
    </source>
</evidence>
<keyword evidence="2" id="KW-0812">Transmembrane</keyword>
<evidence type="ECO:0000256" key="1">
    <source>
        <dbReference type="SAM" id="Coils"/>
    </source>
</evidence>
<sequence length="524" mass="57357">MSAWLVDTLIATSGLMILVLLVREPVRRHFGAGAAYALWAIPAARALMPTLTETVERTVPMLPAASEATGAVAPQYLPIVAAQVAQGSGQPALIDSIGGWPVLLAMIWVSGALGLFTNRLIAYHRMRREILASSRTLARVGGVRIVRSDAAQGPLAFGIIDRVIAVPPGFTADFTPRERRLALAHELAHHRSGDLHVNMFAFVFLSLQWFNPLAWISYAAFRFDQEAACDARVLEKTGPGPSEDRASYGRAIAKAASGRALLFASALDRPDTLKRRLKSMMNHHSTGQRLAGRLIVLGALGLALPLTATKAVSFIDVPVAPTPVERAALPAAASVAPAAPVVPAVAVQPVAPVAPEPAPAPEAHSHDHKIERHFVVDGKRMKYSEMTPEQREEFDRGLAEMRKALAEMRSERGEMRREMRESMRQVQIDRVKARRDLDEARQEIEKEIRIVERDADKLRANGKDPKMIIMSLRTAQDALDGMDMDKIIDDAMKSVDLDVVETSLDAAEAGLRHSIEKMERARQQ</sequence>
<dbReference type="PANTHER" id="PTHR34978:SF3">
    <property type="entry name" value="SLR0241 PROTEIN"/>
    <property type="match status" value="1"/>
</dbReference>
<feature type="transmembrane region" description="Helical" evidence="2">
    <location>
        <begin position="97"/>
        <end position="118"/>
    </location>
</feature>
<evidence type="ECO:0000313" key="5">
    <source>
        <dbReference type="Proteomes" id="UP000578569"/>
    </source>
</evidence>
<feature type="coiled-coil region" evidence="1">
    <location>
        <begin position="391"/>
        <end position="461"/>
    </location>
</feature>
<name>A0A839YYX1_9SPHN</name>
<reference evidence="4 5" key="1">
    <citation type="submission" date="2020-08" db="EMBL/GenBank/DDBJ databases">
        <title>Genomic Encyclopedia of Type Strains, Phase IV (KMG-IV): sequencing the most valuable type-strain genomes for metagenomic binning, comparative biology and taxonomic classification.</title>
        <authorList>
            <person name="Goeker M."/>
        </authorList>
    </citation>
    <scope>NUCLEOTIDE SEQUENCE [LARGE SCALE GENOMIC DNA]</scope>
    <source>
        <strain evidence="4 5">DSM 24194</strain>
    </source>
</reference>
<keyword evidence="2" id="KW-1133">Transmembrane helix</keyword>
<keyword evidence="5" id="KW-1185">Reference proteome</keyword>
<dbReference type="InterPro" id="IPR008756">
    <property type="entry name" value="Peptidase_M56"/>
</dbReference>
<dbReference type="PANTHER" id="PTHR34978">
    <property type="entry name" value="POSSIBLE SENSOR-TRANSDUCER PROTEIN BLAR"/>
    <property type="match status" value="1"/>
</dbReference>
<accession>A0A839YYX1</accession>
<dbReference type="CDD" id="cd07341">
    <property type="entry name" value="M56_BlaR1_MecR1_like"/>
    <property type="match status" value="1"/>
</dbReference>
<gene>
    <name evidence="4" type="ORF">FHS50_001209</name>
</gene>
<feature type="domain" description="Peptidase M56" evidence="3">
    <location>
        <begin position="6"/>
        <end position="278"/>
    </location>
</feature>